<dbReference type="InterPro" id="IPR001296">
    <property type="entry name" value="Glyco_trans_1"/>
</dbReference>
<keyword evidence="4" id="KW-1185">Reference proteome</keyword>
<dbReference type="Gene3D" id="3.40.50.2000">
    <property type="entry name" value="Glycogen Phosphorylase B"/>
    <property type="match status" value="2"/>
</dbReference>
<dbReference type="SUPFAM" id="SSF53756">
    <property type="entry name" value="UDP-Glycosyltransferase/glycogen phosphorylase"/>
    <property type="match status" value="1"/>
</dbReference>
<dbReference type="Pfam" id="PF00534">
    <property type="entry name" value="Glycos_transf_1"/>
    <property type="match status" value="1"/>
</dbReference>
<evidence type="ECO:0000259" key="1">
    <source>
        <dbReference type="Pfam" id="PF00534"/>
    </source>
</evidence>
<dbReference type="AlphaFoldDB" id="A0A4P7CSD7"/>
<gene>
    <name evidence="3" type="ORF">E1956_05565</name>
</gene>
<proteinExistence type="predicted"/>
<dbReference type="Pfam" id="PF13439">
    <property type="entry name" value="Glyco_transf_4"/>
    <property type="match status" value="1"/>
</dbReference>
<protein>
    <submittedName>
        <fullName evidence="3">Glycosyltransferase family 1 protein</fullName>
    </submittedName>
</protein>
<name>A0A4P7CSD7_9BURK</name>
<feature type="domain" description="Glycosyltransferase subfamily 4-like N-terminal" evidence="2">
    <location>
        <begin position="66"/>
        <end position="234"/>
    </location>
</feature>
<dbReference type="Proteomes" id="UP000295727">
    <property type="component" value="Chromosome 1"/>
</dbReference>
<sequence>MHIEGPGNRSGNLTAIQRLDGINRSLMPILEKIEASADSISYSILESIGLRNKMRKILHITESLGGGVLHCVALLANEQARAGHSVTLVHSVRSDTPSESELVRMFDNSVRRIVLPMKREIGLSDLRSFVSVLGVVCRGKFDAIHSHSSKAGALVRVASFMTLQIRKSCYSPHGFSFLRRDVPEKQQRLFLMVEKTLHRLGGKIAACSPTEKLYAEQYLGEGRVYLLENAIDTALINETRRNGQRSTPRVVTAGRVAYQKAPWRFVELARRVAPHEAEFVWLGDGDNTAKREWFANSRVLVSGWLDKQRLMGELTDSDVFVLTSLWEGMPIALIEAQAMGIPAVATNIVGNKDVIVHGETGFLAGNDEELLHYTKKLLSDPQLRQSMGRAARRNAVNRFSKDRFLKESVLIYFGA</sequence>
<dbReference type="InterPro" id="IPR028098">
    <property type="entry name" value="Glyco_trans_4-like_N"/>
</dbReference>
<keyword evidence="3" id="KW-0808">Transferase</keyword>
<dbReference type="EMBL" id="CP038148">
    <property type="protein sequence ID" value="QBQ96693.1"/>
    <property type="molecule type" value="Genomic_DNA"/>
</dbReference>
<dbReference type="InterPro" id="IPR050194">
    <property type="entry name" value="Glycosyltransferase_grp1"/>
</dbReference>
<accession>A0A4P7CSD7</accession>
<dbReference type="OrthoDB" id="9813211at2"/>
<evidence type="ECO:0000313" key="4">
    <source>
        <dbReference type="Proteomes" id="UP000295727"/>
    </source>
</evidence>
<feature type="domain" description="Glycosyl transferase family 1" evidence="1">
    <location>
        <begin position="247"/>
        <end position="393"/>
    </location>
</feature>
<evidence type="ECO:0000259" key="2">
    <source>
        <dbReference type="Pfam" id="PF13439"/>
    </source>
</evidence>
<dbReference type="PANTHER" id="PTHR45947">
    <property type="entry name" value="SULFOQUINOVOSYL TRANSFERASE SQD2"/>
    <property type="match status" value="1"/>
</dbReference>
<dbReference type="PANTHER" id="PTHR45947:SF3">
    <property type="entry name" value="SULFOQUINOVOSYL TRANSFERASE SQD2"/>
    <property type="match status" value="1"/>
</dbReference>
<organism evidence="3 4">
    <name type="scientific">Paraburkholderia pallida</name>
    <dbReference type="NCBI Taxonomy" id="2547399"/>
    <lineage>
        <taxon>Bacteria</taxon>
        <taxon>Pseudomonadati</taxon>
        <taxon>Pseudomonadota</taxon>
        <taxon>Betaproteobacteria</taxon>
        <taxon>Burkholderiales</taxon>
        <taxon>Burkholderiaceae</taxon>
        <taxon>Paraburkholderia</taxon>
    </lineage>
</organism>
<reference evidence="3 4" key="1">
    <citation type="submission" date="2019-03" db="EMBL/GenBank/DDBJ databases">
        <title>Paraburkholderia sp. 7MH5, isolated from subtropical forest soil.</title>
        <authorList>
            <person name="Gao Z.-H."/>
            <person name="Qiu L.-H."/>
        </authorList>
    </citation>
    <scope>NUCLEOTIDE SEQUENCE [LARGE SCALE GENOMIC DNA]</scope>
    <source>
        <strain evidence="3 4">7MH5</strain>
    </source>
</reference>
<dbReference type="GO" id="GO:0016757">
    <property type="term" value="F:glycosyltransferase activity"/>
    <property type="evidence" value="ECO:0007669"/>
    <property type="project" value="InterPro"/>
</dbReference>
<evidence type="ECO:0000313" key="3">
    <source>
        <dbReference type="EMBL" id="QBQ96693.1"/>
    </source>
</evidence>
<dbReference type="KEGG" id="ppai:E1956_05565"/>